<dbReference type="EC" id="3.1.2.4" evidence="2"/>
<dbReference type="GO" id="GO:0003860">
    <property type="term" value="F:3-hydroxyisobutyryl-CoA hydrolase activity"/>
    <property type="evidence" value="ECO:0007669"/>
    <property type="project" value="UniProtKB-EC"/>
</dbReference>
<dbReference type="CDD" id="cd06558">
    <property type="entry name" value="crotonase-like"/>
    <property type="match status" value="1"/>
</dbReference>
<reference evidence="5 6" key="1">
    <citation type="submission" date="2014-06" db="EMBL/GenBank/DDBJ databases">
        <authorList>
            <person name="Swart Estienne"/>
        </authorList>
    </citation>
    <scope>NUCLEOTIDE SEQUENCE [LARGE SCALE GENOMIC DNA]</scope>
    <source>
        <strain evidence="5 6">130c</strain>
    </source>
</reference>
<evidence type="ECO:0000313" key="6">
    <source>
        <dbReference type="Proteomes" id="UP000039865"/>
    </source>
</evidence>
<dbReference type="GO" id="GO:0006574">
    <property type="term" value="P:L-valine catabolic process"/>
    <property type="evidence" value="ECO:0007669"/>
    <property type="project" value="TreeGrafter"/>
</dbReference>
<gene>
    <name evidence="5" type="primary">Contig763.g833</name>
    <name evidence="5" type="ORF">STYLEM_16815</name>
</gene>
<dbReference type="PANTHER" id="PTHR43176:SF3">
    <property type="entry name" value="3-HYDROXYISOBUTYRYL-COA HYDROLASE, MITOCHONDRIAL"/>
    <property type="match status" value="1"/>
</dbReference>
<keyword evidence="3" id="KW-0378">Hydrolase</keyword>
<dbReference type="InterPro" id="IPR045004">
    <property type="entry name" value="ECH_dom"/>
</dbReference>
<organism evidence="5 6">
    <name type="scientific">Stylonychia lemnae</name>
    <name type="common">Ciliate</name>
    <dbReference type="NCBI Taxonomy" id="5949"/>
    <lineage>
        <taxon>Eukaryota</taxon>
        <taxon>Sar</taxon>
        <taxon>Alveolata</taxon>
        <taxon>Ciliophora</taxon>
        <taxon>Intramacronucleata</taxon>
        <taxon>Spirotrichea</taxon>
        <taxon>Stichotrichia</taxon>
        <taxon>Sporadotrichida</taxon>
        <taxon>Oxytrichidae</taxon>
        <taxon>Stylonychinae</taxon>
        <taxon>Stylonychia</taxon>
    </lineage>
</organism>
<dbReference type="SUPFAM" id="SSF52096">
    <property type="entry name" value="ClpP/crotonase"/>
    <property type="match status" value="1"/>
</dbReference>
<dbReference type="EMBL" id="CCKQ01015855">
    <property type="protein sequence ID" value="CDW87703.1"/>
    <property type="molecule type" value="Genomic_DNA"/>
</dbReference>
<evidence type="ECO:0000256" key="1">
    <source>
        <dbReference type="ARBA" id="ARBA00001709"/>
    </source>
</evidence>
<evidence type="ECO:0000256" key="2">
    <source>
        <dbReference type="ARBA" id="ARBA00011915"/>
    </source>
</evidence>
<dbReference type="PANTHER" id="PTHR43176">
    <property type="entry name" value="3-HYDROXYISOBUTYRYL-COA HYDROLASE-RELATED"/>
    <property type="match status" value="1"/>
</dbReference>
<sequence length="399" mass="46764">MIQGLRKYSTKVQTVQEGKVKLIYHHNKDQVQFKNSAVEYIMNRPEQMNAQNLEVMQCAFLYLRNLHYNPDQVSNLMVMYGAGNKAFCAGGDIKFVSQQLKTQEQWIQFYKTYHQSLYQFTILPQKLNQVVLWNGYTAGAASGISMNAQIRVATEKTAFSMPEVKIGYVIDAGSSYYFSRKCLKEVGMYLGLTGRQVKGVDLVKQGFATHFVEDSKLAQLRQELLSNHHEKISHNEILEIVNKFSTEIKDEKIENLEEIQDLFQFDSFHEVYKRICSSKTSFAQSIKHDHINFRHSPQTFALNFELIKRGDQAKEYKEGLFNEYRAQMSFWLDNELREGTRAKLIDRDNNPRWKHKSVHEISQEEIVKFLEYPVEESIDEIYDFEKFPYLEKTLKFELV</sequence>
<evidence type="ECO:0000313" key="5">
    <source>
        <dbReference type="EMBL" id="CDW87703.1"/>
    </source>
</evidence>
<comment type="catalytic activity">
    <reaction evidence="1">
        <text>3-hydroxy-2-methylpropanoyl-CoA + H2O = 3-hydroxy-2-methylpropanoate + CoA + H(+)</text>
        <dbReference type="Rhea" id="RHEA:20888"/>
        <dbReference type="ChEBI" id="CHEBI:11805"/>
        <dbReference type="ChEBI" id="CHEBI:15377"/>
        <dbReference type="ChEBI" id="CHEBI:15378"/>
        <dbReference type="ChEBI" id="CHEBI:57287"/>
        <dbReference type="ChEBI" id="CHEBI:57340"/>
        <dbReference type="EC" id="3.1.2.4"/>
    </reaction>
</comment>
<evidence type="ECO:0000256" key="3">
    <source>
        <dbReference type="ARBA" id="ARBA00022801"/>
    </source>
</evidence>
<dbReference type="Proteomes" id="UP000039865">
    <property type="component" value="Unassembled WGS sequence"/>
</dbReference>
<evidence type="ECO:0000259" key="4">
    <source>
        <dbReference type="Pfam" id="PF16113"/>
    </source>
</evidence>
<dbReference type="OrthoDB" id="1737613at2759"/>
<keyword evidence="6" id="KW-1185">Reference proteome</keyword>
<dbReference type="AlphaFoldDB" id="A0A078B2J6"/>
<dbReference type="OMA" id="EVFTMEY"/>
<dbReference type="Pfam" id="PF16113">
    <property type="entry name" value="ECH_2"/>
    <property type="match status" value="1"/>
</dbReference>
<name>A0A078B2J6_STYLE</name>
<protein>
    <recommendedName>
        <fullName evidence="2">3-hydroxyisobutyryl-CoA hydrolase</fullName>
        <ecNumber evidence="2">3.1.2.4</ecNumber>
    </recommendedName>
</protein>
<dbReference type="InterPro" id="IPR029045">
    <property type="entry name" value="ClpP/crotonase-like_dom_sf"/>
</dbReference>
<feature type="domain" description="Enoyl-CoA hydratase/isomerase" evidence="4">
    <location>
        <begin position="41"/>
        <end position="369"/>
    </location>
</feature>
<proteinExistence type="predicted"/>
<dbReference type="FunCoup" id="A0A078B2J6">
    <property type="interactions" value="210"/>
</dbReference>
<dbReference type="InterPro" id="IPR032259">
    <property type="entry name" value="HIBYL-CoA-H"/>
</dbReference>
<dbReference type="InParanoid" id="A0A078B2J6"/>
<accession>A0A078B2J6</accession>
<dbReference type="Gene3D" id="3.90.226.10">
    <property type="entry name" value="2-enoyl-CoA Hydratase, Chain A, domain 1"/>
    <property type="match status" value="1"/>
</dbReference>